<evidence type="ECO:0000256" key="2">
    <source>
        <dbReference type="ARBA" id="ARBA00023043"/>
    </source>
</evidence>
<dbReference type="InterPro" id="IPR036770">
    <property type="entry name" value="Ankyrin_rpt-contain_sf"/>
</dbReference>
<dbReference type="PANTHER" id="PTHR24198:SF165">
    <property type="entry name" value="ANKYRIN REPEAT-CONTAINING PROTEIN-RELATED"/>
    <property type="match status" value="1"/>
</dbReference>
<keyword evidence="5" id="KW-1185">Reference proteome</keyword>
<accession>A0AAD4HVH9</accession>
<dbReference type="PANTHER" id="PTHR24198">
    <property type="entry name" value="ANKYRIN REPEAT AND PROTEIN KINASE DOMAIN-CONTAINING PROTEIN"/>
    <property type="match status" value="1"/>
</dbReference>
<dbReference type="SMART" id="SM00248">
    <property type="entry name" value="ANK"/>
    <property type="match status" value="4"/>
</dbReference>
<dbReference type="PROSITE" id="PS50297">
    <property type="entry name" value="ANK_REP_REGION"/>
    <property type="match status" value="3"/>
</dbReference>
<evidence type="ECO:0008006" key="6">
    <source>
        <dbReference type="Google" id="ProtNLM"/>
    </source>
</evidence>
<dbReference type="PROSITE" id="PS50088">
    <property type="entry name" value="ANK_REPEAT"/>
    <property type="match status" value="3"/>
</dbReference>
<dbReference type="Pfam" id="PF12796">
    <property type="entry name" value="Ank_2"/>
    <property type="match status" value="2"/>
</dbReference>
<proteinExistence type="predicted"/>
<name>A0AAD4HVH9_9PEZI</name>
<dbReference type="Gene3D" id="1.25.40.20">
    <property type="entry name" value="Ankyrin repeat-containing domain"/>
    <property type="match status" value="2"/>
</dbReference>
<keyword evidence="2 3" id="KW-0040">ANK repeat</keyword>
<comment type="caution">
    <text evidence="4">The sequence shown here is derived from an EMBL/GenBank/DDBJ whole genome shotgun (WGS) entry which is preliminary data.</text>
</comment>
<reference evidence="4" key="1">
    <citation type="submission" date="2023-02" db="EMBL/GenBank/DDBJ databases">
        <authorList>
            <person name="Palmer J.M."/>
        </authorList>
    </citation>
    <scope>NUCLEOTIDE SEQUENCE</scope>
    <source>
        <strain evidence="4">FW57</strain>
    </source>
</reference>
<feature type="repeat" description="ANK" evidence="3">
    <location>
        <begin position="33"/>
        <end position="57"/>
    </location>
</feature>
<protein>
    <recommendedName>
        <fullName evidence="6">Ankyrin</fullName>
    </recommendedName>
</protein>
<evidence type="ECO:0000313" key="5">
    <source>
        <dbReference type="Proteomes" id="UP001197093"/>
    </source>
</evidence>
<dbReference type="InterPro" id="IPR002110">
    <property type="entry name" value="Ankyrin_rpt"/>
</dbReference>
<dbReference type="Proteomes" id="UP001197093">
    <property type="component" value="Unassembled WGS sequence"/>
</dbReference>
<evidence type="ECO:0000313" key="4">
    <source>
        <dbReference type="EMBL" id="KAG7284881.1"/>
    </source>
</evidence>
<keyword evidence="1" id="KW-0677">Repeat</keyword>
<dbReference type="EMBL" id="JAHCVI010000005">
    <property type="protein sequence ID" value="KAG7284881.1"/>
    <property type="molecule type" value="Genomic_DNA"/>
</dbReference>
<gene>
    <name evidence="4" type="ORF">NEMBOFW57_009496</name>
</gene>
<dbReference type="AlphaFoldDB" id="A0AAD4HVH9"/>
<feature type="repeat" description="ANK" evidence="3">
    <location>
        <begin position="67"/>
        <end position="91"/>
    </location>
</feature>
<evidence type="ECO:0000256" key="3">
    <source>
        <dbReference type="PROSITE-ProRule" id="PRU00023"/>
    </source>
</evidence>
<feature type="repeat" description="ANK" evidence="3">
    <location>
        <begin position="149"/>
        <end position="173"/>
    </location>
</feature>
<organism evidence="4 5">
    <name type="scientific">Staphylotrichum longicolle</name>
    <dbReference type="NCBI Taxonomy" id="669026"/>
    <lineage>
        <taxon>Eukaryota</taxon>
        <taxon>Fungi</taxon>
        <taxon>Dikarya</taxon>
        <taxon>Ascomycota</taxon>
        <taxon>Pezizomycotina</taxon>
        <taxon>Sordariomycetes</taxon>
        <taxon>Sordariomycetidae</taxon>
        <taxon>Sordariales</taxon>
        <taxon>Chaetomiaceae</taxon>
        <taxon>Staphylotrichum</taxon>
    </lineage>
</organism>
<evidence type="ECO:0000256" key="1">
    <source>
        <dbReference type="ARBA" id="ARBA00022737"/>
    </source>
</evidence>
<dbReference type="SUPFAM" id="SSF48403">
    <property type="entry name" value="Ankyrin repeat"/>
    <property type="match status" value="1"/>
</dbReference>
<sequence length="198" mass="21398">MEEIDRSTSYKDDDFSFLRYATTSVDVDTRDESGRTPLSWAAEKGHGAVVKLLLGTGKVDLDARDESGRTPLSWAAEKGHETVVKLLLSKGKVNTPKAVVRLLLGTGKVDVDQIRPDAVVMAAGEGHEAIVKLLLGTGKVDVDAKDSKYSRTPLSWAAKEGHEAVVKLLLGTGKVDVDPLLLLSQQPQQQRTLNSDPL</sequence>